<proteinExistence type="predicted"/>
<keyword evidence="1" id="KW-1133">Transmembrane helix</keyword>
<dbReference type="eggNOG" id="ENOG502N5NP">
    <property type="taxonomic scope" value="Archaea"/>
</dbReference>
<dbReference type="EMBL" id="CP007264">
    <property type="protein sequence ID" value="AHL23268.1"/>
    <property type="molecule type" value="Genomic_DNA"/>
</dbReference>
<feature type="transmembrane region" description="Helical" evidence="1">
    <location>
        <begin position="5"/>
        <end position="21"/>
    </location>
</feature>
<dbReference type="RefSeq" id="WP_042691773.1">
    <property type="nucleotide sequence ID" value="NZ_CP007264.1"/>
</dbReference>
<dbReference type="GeneID" id="24958703"/>
<name>W8NVI3_9EURY</name>
<dbReference type="STRING" id="195522.BD01_1665"/>
<feature type="transmembrane region" description="Helical" evidence="1">
    <location>
        <begin position="27"/>
        <end position="44"/>
    </location>
</feature>
<keyword evidence="1" id="KW-0812">Transmembrane</keyword>
<sequence>MGFKTIHFLFLFATMLLMSYYSGINTYLSWLFFTITWLGVLLLLRVYNKREPITDERTELITMKSLYNGMGIGLVVFGYELIWLIGHDSETAVLLSKWLMLPLLAGVLAAAILKAYYERVM</sequence>
<dbReference type="OrthoDB" id="93615at2157"/>
<dbReference type="Pfam" id="PF09946">
    <property type="entry name" value="DUF2178"/>
    <property type="match status" value="1"/>
</dbReference>
<dbReference type="InterPro" id="IPR019235">
    <property type="entry name" value="DUF2178_TM"/>
</dbReference>
<reference evidence="2 3" key="1">
    <citation type="submission" date="2014-02" db="EMBL/GenBank/DDBJ databases">
        <title>Genome Sequence of an Hyperthermophilic Archaeon, Thermococcus nautili 30-1, producing viral vesicles.</title>
        <authorList>
            <person name="Oberto J."/>
            <person name="Gaudin M."/>
            <person name="Cossu M."/>
            <person name="Gorlas A."/>
            <person name="Slesarev A."/>
            <person name="Marguet E."/>
            <person name="Forterre P."/>
        </authorList>
    </citation>
    <scope>NUCLEOTIDE SEQUENCE [LARGE SCALE GENOMIC DNA]</scope>
    <source>
        <strain evidence="2 3">30-1</strain>
    </source>
</reference>
<dbReference type="Proteomes" id="UP000019434">
    <property type="component" value="Chromosome"/>
</dbReference>
<evidence type="ECO:0000256" key="1">
    <source>
        <dbReference type="SAM" id="Phobius"/>
    </source>
</evidence>
<evidence type="ECO:0000313" key="3">
    <source>
        <dbReference type="Proteomes" id="UP000019434"/>
    </source>
</evidence>
<dbReference type="AlphaFoldDB" id="W8NVI3"/>
<keyword evidence="3" id="KW-1185">Reference proteome</keyword>
<accession>W8NVI3</accession>
<dbReference type="KEGG" id="tnu:BD01_1665"/>
<gene>
    <name evidence="2" type="ORF">BD01_1665</name>
</gene>
<feature type="transmembrane region" description="Helical" evidence="1">
    <location>
        <begin position="65"/>
        <end position="86"/>
    </location>
</feature>
<organism evidence="2 3">
    <name type="scientific">Thermococcus nautili</name>
    <dbReference type="NCBI Taxonomy" id="195522"/>
    <lineage>
        <taxon>Archaea</taxon>
        <taxon>Methanobacteriati</taxon>
        <taxon>Methanobacteriota</taxon>
        <taxon>Thermococci</taxon>
        <taxon>Thermococcales</taxon>
        <taxon>Thermococcaceae</taxon>
        <taxon>Thermococcus</taxon>
    </lineage>
</organism>
<protein>
    <submittedName>
        <fullName evidence="2">Uncharacterized protein</fullName>
    </submittedName>
</protein>
<keyword evidence="1" id="KW-0472">Membrane</keyword>
<dbReference type="HOGENOM" id="CLU_2032973_0_0_2"/>
<evidence type="ECO:0000313" key="2">
    <source>
        <dbReference type="EMBL" id="AHL23268.1"/>
    </source>
</evidence>
<feature type="transmembrane region" description="Helical" evidence="1">
    <location>
        <begin position="98"/>
        <end position="117"/>
    </location>
</feature>